<accession>A0A165HU45</accession>
<name>A0A165HU45_9BASI</name>
<evidence type="ECO:0008006" key="3">
    <source>
        <dbReference type="Google" id="ProtNLM"/>
    </source>
</evidence>
<gene>
    <name evidence="1" type="ORF">CALCODRAFT_481252</name>
</gene>
<reference evidence="1 2" key="1">
    <citation type="journal article" date="2016" name="Mol. Biol. Evol.">
        <title>Comparative Genomics of Early-Diverging Mushroom-Forming Fungi Provides Insights into the Origins of Lignocellulose Decay Capabilities.</title>
        <authorList>
            <person name="Nagy L.G."/>
            <person name="Riley R."/>
            <person name="Tritt A."/>
            <person name="Adam C."/>
            <person name="Daum C."/>
            <person name="Floudas D."/>
            <person name="Sun H."/>
            <person name="Yadav J.S."/>
            <person name="Pangilinan J."/>
            <person name="Larsson K.H."/>
            <person name="Matsuura K."/>
            <person name="Barry K."/>
            <person name="Labutti K."/>
            <person name="Kuo R."/>
            <person name="Ohm R.A."/>
            <person name="Bhattacharya S.S."/>
            <person name="Shirouzu T."/>
            <person name="Yoshinaga Y."/>
            <person name="Martin F.M."/>
            <person name="Grigoriev I.V."/>
            <person name="Hibbett D.S."/>
        </authorList>
    </citation>
    <scope>NUCLEOTIDE SEQUENCE [LARGE SCALE GENOMIC DNA]</scope>
    <source>
        <strain evidence="1 2">HHB12733</strain>
    </source>
</reference>
<sequence>MTRKEPTVEELVGGLASLATSLCCIRTLELYVDALDFGLFQGFFAALRTASPSFKKLSISASLVVGEAHETHLEQTQTSIAGISGLTHFSWYSDDYYENPIIASVEGQLMKGCPQLQHMSLHFGYDPRILDDYPPAASSRLWEGHWPALKWLQLDRVSTSEHTGAFLDEHVNIETLCLNRDSYPWQELPFQLPETALPKLRQVWWPFKQGTSTLLTLLRPLPDGSRRPIEVLSQITVTTYDNLDPTITTHQSDGFLSDAQFEELCTSLSQMPTLRVLGIENQRASGIAKLAQLASMAPSVEELMIRLRAWPGDETLLGMSEAISNLPRLRSLHLLGVDPWIEHQWIQAAGIFSAASPELVHFSGFDRKGEDWARPKRNGCAVCNEAWPLTLDEY</sequence>
<organism evidence="1 2">
    <name type="scientific">Calocera cornea HHB12733</name>
    <dbReference type="NCBI Taxonomy" id="1353952"/>
    <lineage>
        <taxon>Eukaryota</taxon>
        <taxon>Fungi</taxon>
        <taxon>Dikarya</taxon>
        <taxon>Basidiomycota</taxon>
        <taxon>Agaricomycotina</taxon>
        <taxon>Dacrymycetes</taxon>
        <taxon>Dacrymycetales</taxon>
        <taxon>Dacrymycetaceae</taxon>
        <taxon>Calocera</taxon>
    </lineage>
</organism>
<keyword evidence="2" id="KW-1185">Reference proteome</keyword>
<dbReference type="OrthoDB" id="10598026at2759"/>
<dbReference type="SUPFAM" id="SSF52047">
    <property type="entry name" value="RNI-like"/>
    <property type="match status" value="1"/>
</dbReference>
<protein>
    <recommendedName>
        <fullName evidence="3">F-box domain-containing protein</fullName>
    </recommendedName>
</protein>
<dbReference type="InterPro" id="IPR032675">
    <property type="entry name" value="LRR_dom_sf"/>
</dbReference>
<dbReference type="AlphaFoldDB" id="A0A165HU45"/>
<evidence type="ECO:0000313" key="2">
    <source>
        <dbReference type="Proteomes" id="UP000076842"/>
    </source>
</evidence>
<proteinExistence type="predicted"/>
<dbReference type="Gene3D" id="3.80.10.10">
    <property type="entry name" value="Ribonuclease Inhibitor"/>
    <property type="match status" value="1"/>
</dbReference>
<dbReference type="EMBL" id="KV423937">
    <property type="protein sequence ID" value="KZT59748.1"/>
    <property type="molecule type" value="Genomic_DNA"/>
</dbReference>
<evidence type="ECO:0000313" key="1">
    <source>
        <dbReference type="EMBL" id="KZT59748.1"/>
    </source>
</evidence>
<dbReference type="Proteomes" id="UP000076842">
    <property type="component" value="Unassembled WGS sequence"/>
</dbReference>
<dbReference type="InParanoid" id="A0A165HU45"/>